<sequence>MSTSRGNTSRKRAQKHQNKTAFKNDLHDTSQKTKFLNSMELKGVCKRCKDILEWKIKFKKYKPLTAPRKCVDCEQKSIKYAYHLLCSNCALKKTVCAKCCKPFDDQIKEEINEDKTIQQMLKGLPERKRRSIIRYINKHQEGSSTNTFDIMAHIEDVLAGLKKLDFNEDDDFHFSSSQSDTDNEGT</sequence>
<evidence type="ECO:0000313" key="3">
    <source>
        <dbReference type="RefSeq" id="XP_026764517.1"/>
    </source>
</evidence>
<dbReference type="GeneID" id="113522875"/>
<accession>A0A6J1X970</accession>
<dbReference type="KEGG" id="gmw:113522875"/>
<gene>
    <name evidence="3" type="primary">LOC113522875</name>
</gene>
<feature type="compositionally biased region" description="Basic residues" evidence="1">
    <location>
        <begin position="8"/>
        <end position="18"/>
    </location>
</feature>
<dbReference type="AlphaFoldDB" id="A0A6J1X970"/>
<dbReference type="PANTHER" id="PTHR22876:SF5">
    <property type="entry name" value="CHROMOSOME 9 OPEN READING FRAME 85"/>
    <property type="match status" value="1"/>
</dbReference>
<dbReference type="FunCoup" id="A0A6J1X970">
    <property type="interactions" value="511"/>
</dbReference>
<dbReference type="PANTHER" id="PTHR22876">
    <property type="entry name" value="ZGC:101016"/>
    <property type="match status" value="1"/>
</dbReference>
<dbReference type="InParanoid" id="A0A6J1X970"/>
<reference evidence="3" key="1">
    <citation type="submission" date="2025-08" db="UniProtKB">
        <authorList>
            <consortium name="RefSeq"/>
        </authorList>
    </citation>
    <scope>IDENTIFICATION</scope>
    <source>
        <tissue evidence="3">Whole larvae</tissue>
    </source>
</reference>
<dbReference type="OrthoDB" id="250548at2759"/>
<keyword evidence="2" id="KW-1185">Reference proteome</keyword>
<proteinExistence type="predicted"/>
<dbReference type="Pfam" id="PF10217">
    <property type="entry name" value="DUF2039"/>
    <property type="match status" value="1"/>
</dbReference>
<evidence type="ECO:0000256" key="1">
    <source>
        <dbReference type="SAM" id="MobiDB-lite"/>
    </source>
</evidence>
<dbReference type="InterPro" id="IPR019351">
    <property type="entry name" value="DUF2039"/>
</dbReference>
<organism evidence="2 3">
    <name type="scientific">Galleria mellonella</name>
    <name type="common">Greater wax moth</name>
    <dbReference type="NCBI Taxonomy" id="7137"/>
    <lineage>
        <taxon>Eukaryota</taxon>
        <taxon>Metazoa</taxon>
        <taxon>Ecdysozoa</taxon>
        <taxon>Arthropoda</taxon>
        <taxon>Hexapoda</taxon>
        <taxon>Insecta</taxon>
        <taxon>Pterygota</taxon>
        <taxon>Neoptera</taxon>
        <taxon>Endopterygota</taxon>
        <taxon>Lepidoptera</taxon>
        <taxon>Glossata</taxon>
        <taxon>Ditrysia</taxon>
        <taxon>Pyraloidea</taxon>
        <taxon>Pyralidae</taxon>
        <taxon>Galleriinae</taxon>
        <taxon>Galleria</taxon>
    </lineage>
</organism>
<dbReference type="Proteomes" id="UP001652740">
    <property type="component" value="Unplaced"/>
</dbReference>
<protein>
    <submittedName>
        <fullName evidence="3">Uncharacterized protein C9orf85 homolog</fullName>
    </submittedName>
</protein>
<evidence type="ECO:0000313" key="2">
    <source>
        <dbReference type="Proteomes" id="UP001652740"/>
    </source>
</evidence>
<name>A0A6J1X970_GALME</name>
<dbReference type="RefSeq" id="XP_026764517.1">
    <property type="nucleotide sequence ID" value="XM_026908716.3"/>
</dbReference>
<feature type="region of interest" description="Disordered" evidence="1">
    <location>
        <begin position="1"/>
        <end position="24"/>
    </location>
</feature>